<keyword evidence="2" id="KW-0808">Transferase</keyword>
<sequence>MDRMTSTADVSAALGTPVSGVEVLDTFAASEAEVVRLRVRSAGSETTVIAKHATGAGVAAARREIRFFEELAPRWDHPAPRLLGATDAGDEILLLSEDLEAAGYRVVGAEVSDAQLHGTIDMLAGLHARFWDDVPEYLLSASEPSVTSSAQALPAEMIARNAAAVRSETARFIPAATELDDAERSVLEEVLEHWELQFLARVADGRAITLIHGDLHFLGNVFFTADDPRPKVIDWSELKPGLGPHDLAYCLSVVPTGDRLARDRELLRRYWEALRAAGMDDYSWELCEWDFRFSVISNLFQSVFQRSVRWYRTSLAAIDALDARATLTGKPPIS</sequence>
<dbReference type="GO" id="GO:0016740">
    <property type="term" value="F:transferase activity"/>
    <property type="evidence" value="ECO:0007669"/>
    <property type="project" value="UniProtKB-KW"/>
</dbReference>
<dbReference type="Proteomes" id="UP000291144">
    <property type="component" value="Unassembled WGS sequence"/>
</dbReference>
<dbReference type="AlphaFoldDB" id="A0A4R0KR33"/>
<keyword evidence="3" id="KW-1185">Reference proteome</keyword>
<feature type="domain" description="Aminoglycoside phosphotransferase" evidence="1">
    <location>
        <begin position="40"/>
        <end position="272"/>
    </location>
</feature>
<dbReference type="SUPFAM" id="SSF56112">
    <property type="entry name" value="Protein kinase-like (PK-like)"/>
    <property type="match status" value="1"/>
</dbReference>
<dbReference type="Pfam" id="PF01636">
    <property type="entry name" value="APH"/>
    <property type="match status" value="1"/>
</dbReference>
<dbReference type="InterPro" id="IPR011009">
    <property type="entry name" value="Kinase-like_dom_sf"/>
</dbReference>
<organism evidence="2 3">
    <name type="scientific">Kribbella pittospori</name>
    <dbReference type="NCBI Taxonomy" id="722689"/>
    <lineage>
        <taxon>Bacteria</taxon>
        <taxon>Bacillati</taxon>
        <taxon>Actinomycetota</taxon>
        <taxon>Actinomycetes</taxon>
        <taxon>Propionibacteriales</taxon>
        <taxon>Kribbellaceae</taxon>
        <taxon>Kribbella</taxon>
    </lineage>
</organism>
<protein>
    <submittedName>
        <fullName evidence="2">Aminoglycoside phosphotransferase family protein</fullName>
    </submittedName>
</protein>
<accession>A0A4R0KR33</accession>
<evidence type="ECO:0000259" key="1">
    <source>
        <dbReference type="Pfam" id="PF01636"/>
    </source>
</evidence>
<name>A0A4R0KR33_9ACTN</name>
<dbReference type="InterPro" id="IPR002575">
    <property type="entry name" value="Aminoglycoside_PTrfase"/>
</dbReference>
<proteinExistence type="predicted"/>
<dbReference type="OrthoDB" id="141068at2"/>
<gene>
    <name evidence="2" type="ORF">E0H73_10485</name>
</gene>
<dbReference type="EMBL" id="SJKB01000003">
    <property type="protein sequence ID" value="TCC62919.1"/>
    <property type="molecule type" value="Genomic_DNA"/>
</dbReference>
<comment type="caution">
    <text evidence="2">The sequence shown here is derived from an EMBL/GenBank/DDBJ whole genome shotgun (WGS) entry which is preliminary data.</text>
</comment>
<dbReference type="Gene3D" id="3.90.1200.10">
    <property type="match status" value="1"/>
</dbReference>
<evidence type="ECO:0000313" key="3">
    <source>
        <dbReference type="Proteomes" id="UP000291144"/>
    </source>
</evidence>
<reference evidence="2 3" key="1">
    <citation type="submission" date="2019-02" db="EMBL/GenBank/DDBJ databases">
        <title>Kribbella capetownensis sp. nov. and Kribbella speibonae sp. nov., isolated from soil.</title>
        <authorList>
            <person name="Curtis S.M."/>
            <person name="Norton I."/>
            <person name="Everest G.J."/>
            <person name="Meyers P.R."/>
        </authorList>
    </citation>
    <scope>NUCLEOTIDE SEQUENCE [LARGE SCALE GENOMIC DNA]</scope>
    <source>
        <strain evidence="2 3">NRRL B-24813</strain>
    </source>
</reference>
<evidence type="ECO:0000313" key="2">
    <source>
        <dbReference type="EMBL" id="TCC62919.1"/>
    </source>
</evidence>